<gene>
    <name evidence="1" type="ORF">pipiens_007568</name>
</gene>
<proteinExistence type="predicted"/>
<keyword evidence="2" id="KW-1185">Reference proteome</keyword>
<reference evidence="1 2" key="1">
    <citation type="submission" date="2024-05" db="EMBL/GenBank/DDBJ databases">
        <title>Culex pipiens pipiens assembly and annotation.</title>
        <authorList>
            <person name="Alout H."/>
            <person name="Durand T."/>
        </authorList>
    </citation>
    <scope>NUCLEOTIDE SEQUENCE [LARGE SCALE GENOMIC DNA]</scope>
    <source>
        <strain evidence="1">HA-2024</strain>
        <tissue evidence="1">Whole body</tissue>
    </source>
</reference>
<evidence type="ECO:0000313" key="2">
    <source>
        <dbReference type="Proteomes" id="UP001562425"/>
    </source>
</evidence>
<dbReference type="AlphaFoldDB" id="A0ABD1DKV8"/>
<protein>
    <submittedName>
        <fullName evidence="1">Uncharacterized protein</fullName>
    </submittedName>
</protein>
<sequence length="73" mass="7959">MQSSSTNDEISQFNAARTAAVVFVQFKTTKKTFPLYLLLLMPGPCRVGLWAGPEALQLLAWLAAASDCDRLNA</sequence>
<evidence type="ECO:0000313" key="1">
    <source>
        <dbReference type="EMBL" id="KAL1400283.1"/>
    </source>
</evidence>
<name>A0ABD1DKV8_CULPP</name>
<accession>A0ABD1DKV8</accession>
<comment type="caution">
    <text evidence="1">The sequence shown here is derived from an EMBL/GenBank/DDBJ whole genome shotgun (WGS) entry which is preliminary data.</text>
</comment>
<organism evidence="1 2">
    <name type="scientific">Culex pipiens pipiens</name>
    <name type="common">Northern house mosquito</name>
    <dbReference type="NCBI Taxonomy" id="38569"/>
    <lineage>
        <taxon>Eukaryota</taxon>
        <taxon>Metazoa</taxon>
        <taxon>Ecdysozoa</taxon>
        <taxon>Arthropoda</taxon>
        <taxon>Hexapoda</taxon>
        <taxon>Insecta</taxon>
        <taxon>Pterygota</taxon>
        <taxon>Neoptera</taxon>
        <taxon>Endopterygota</taxon>
        <taxon>Diptera</taxon>
        <taxon>Nematocera</taxon>
        <taxon>Culicoidea</taxon>
        <taxon>Culicidae</taxon>
        <taxon>Culicinae</taxon>
        <taxon>Culicini</taxon>
        <taxon>Culex</taxon>
        <taxon>Culex</taxon>
    </lineage>
</organism>
<dbReference type="Proteomes" id="UP001562425">
    <property type="component" value="Unassembled WGS sequence"/>
</dbReference>
<dbReference type="EMBL" id="JBEHCU010005296">
    <property type="protein sequence ID" value="KAL1400283.1"/>
    <property type="molecule type" value="Genomic_DNA"/>
</dbReference>